<dbReference type="GO" id="GO:0005737">
    <property type="term" value="C:cytoplasm"/>
    <property type="evidence" value="ECO:0007669"/>
    <property type="project" value="TreeGrafter"/>
</dbReference>
<dbReference type="InterPro" id="IPR000873">
    <property type="entry name" value="AMP-dep_synth/lig_dom"/>
</dbReference>
<organism evidence="2 3">
    <name type="scientific">Hyunsoonleella pacifica</name>
    <dbReference type="NCBI Taxonomy" id="1080224"/>
    <lineage>
        <taxon>Bacteria</taxon>
        <taxon>Pseudomonadati</taxon>
        <taxon>Bacteroidota</taxon>
        <taxon>Flavobacteriia</taxon>
        <taxon>Flavobacteriales</taxon>
        <taxon>Flavobacteriaceae</taxon>
    </lineage>
</organism>
<keyword evidence="3" id="KW-1185">Reference proteome</keyword>
<dbReference type="Gene3D" id="3.40.50.12780">
    <property type="entry name" value="N-terminal domain of ligase-like"/>
    <property type="match status" value="1"/>
</dbReference>
<sequence length="499" mass="57417">MELINTLYNSIKEHSSNTAFCINEQYYTYKEFNHLVNQIRSEIIQKIGVDEKIIGLFAHDDIYTYASIIALWLENKGYVALNPLFPDDRNIEILEIVGCETLLNSNNQTFTVEKLKLINTSKITNKIQDLKPKPNDKNGVAYMIFTSGSTGKPKGVPITFNNIEAFAKELHHDNYFSINEKDKCLQMFELTFDMSVVSYLLPLLYGASVYTIPKGKIKYMQVFSLLEKHKLTVLITVPSIINYLKPYFAEINAPQVKVSCFAGGKLFDDIANEWNKCIPNAQIINYYGPTETTIYCGYYLYTPPSKRKNKNNIISIGKTFKNTDYLVIDENNNAVPDGITGELAIAGAQVTPGYWNNSSKNQKSFFIKKVDGEPKRYYKSGDLCYKDEDGDYMYVGRNDFQVKIQGYRIELGEIEYHVKKTIPNKNFVVLDIENSTGNKELYLILESDKFDVLPTIKYLKEKLPHYMIPTQIRFINIIPHNINGKIDRHELRNQLNHEK</sequence>
<dbReference type="RefSeq" id="WP_130935946.1">
    <property type="nucleotide sequence ID" value="NZ_BMEE01000001.1"/>
</dbReference>
<dbReference type="InterPro" id="IPR042099">
    <property type="entry name" value="ANL_N_sf"/>
</dbReference>
<dbReference type="PANTHER" id="PTHR45527:SF1">
    <property type="entry name" value="FATTY ACID SYNTHASE"/>
    <property type="match status" value="1"/>
</dbReference>
<evidence type="ECO:0000313" key="2">
    <source>
        <dbReference type="EMBL" id="TBN17656.1"/>
    </source>
</evidence>
<dbReference type="SUPFAM" id="SSF56801">
    <property type="entry name" value="Acetyl-CoA synthetase-like"/>
    <property type="match status" value="1"/>
</dbReference>
<dbReference type="AlphaFoldDB" id="A0A4Q9FS14"/>
<dbReference type="InterPro" id="IPR020845">
    <property type="entry name" value="AMP-binding_CS"/>
</dbReference>
<dbReference type="Gene3D" id="3.30.300.30">
    <property type="match status" value="1"/>
</dbReference>
<name>A0A4Q9FS14_9FLAO</name>
<gene>
    <name evidence="2" type="ORF">EYD46_04895</name>
</gene>
<dbReference type="Pfam" id="PF00501">
    <property type="entry name" value="AMP-binding"/>
    <property type="match status" value="1"/>
</dbReference>
<dbReference type="InterPro" id="IPR045851">
    <property type="entry name" value="AMP-bd_C_sf"/>
</dbReference>
<dbReference type="EMBL" id="SIRS01000002">
    <property type="protein sequence ID" value="TBN17656.1"/>
    <property type="molecule type" value="Genomic_DNA"/>
</dbReference>
<dbReference type="Proteomes" id="UP000292372">
    <property type="component" value="Unassembled WGS sequence"/>
</dbReference>
<dbReference type="OrthoDB" id="4317020at2"/>
<accession>A0A4Q9FS14</accession>
<evidence type="ECO:0000313" key="3">
    <source>
        <dbReference type="Proteomes" id="UP000292372"/>
    </source>
</evidence>
<evidence type="ECO:0000259" key="1">
    <source>
        <dbReference type="Pfam" id="PF00501"/>
    </source>
</evidence>
<dbReference type="PANTHER" id="PTHR45527">
    <property type="entry name" value="NONRIBOSOMAL PEPTIDE SYNTHETASE"/>
    <property type="match status" value="1"/>
</dbReference>
<protein>
    <submittedName>
        <fullName evidence="2">AMP-dependent synthetase</fullName>
    </submittedName>
</protein>
<dbReference type="PROSITE" id="PS00455">
    <property type="entry name" value="AMP_BINDING"/>
    <property type="match status" value="1"/>
</dbReference>
<dbReference type="GO" id="GO:0031177">
    <property type="term" value="F:phosphopantetheine binding"/>
    <property type="evidence" value="ECO:0007669"/>
    <property type="project" value="TreeGrafter"/>
</dbReference>
<reference evidence="2 3" key="1">
    <citation type="journal article" date="2015" name="Int. J. Syst. Evol. Microbiol.">
        <title>Hyunsoonleella pacifica sp. nov., isolated from seawater of South Pacific Gyre.</title>
        <authorList>
            <person name="Gao X."/>
            <person name="Zhang Z."/>
            <person name="Dai X."/>
            <person name="Zhang X.H."/>
        </authorList>
    </citation>
    <scope>NUCLEOTIDE SEQUENCE [LARGE SCALE GENOMIC DNA]</scope>
    <source>
        <strain evidence="2 3">SW033</strain>
    </source>
</reference>
<dbReference type="GO" id="GO:0043041">
    <property type="term" value="P:amino acid activation for nonribosomal peptide biosynthetic process"/>
    <property type="evidence" value="ECO:0007669"/>
    <property type="project" value="TreeGrafter"/>
</dbReference>
<proteinExistence type="predicted"/>
<dbReference type="GO" id="GO:0044550">
    <property type="term" value="P:secondary metabolite biosynthetic process"/>
    <property type="evidence" value="ECO:0007669"/>
    <property type="project" value="TreeGrafter"/>
</dbReference>
<feature type="domain" description="AMP-dependent synthetase/ligase" evidence="1">
    <location>
        <begin position="11"/>
        <end position="355"/>
    </location>
</feature>
<comment type="caution">
    <text evidence="2">The sequence shown here is derived from an EMBL/GenBank/DDBJ whole genome shotgun (WGS) entry which is preliminary data.</text>
</comment>